<dbReference type="Pfam" id="PF00027">
    <property type="entry name" value="cNMP_binding"/>
    <property type="match status" value="1"/>
</dbReference>
<dbReference type="InterPro" id="IPR018490">
    <property type="entry name" value="cNMP-bd_dom_sf"/>
</dbReference>
<sequence>MYSPIVILYYNMLLEKLFKEFDVDIHTFNSADSELFDQYFEHILVKKNTFLIQEGELEKYSYFIFSGIARCWTLNHKGEEQTFWFCKEGTFSLSNISFTLQERSTFNVQTITDCEIYRIDYQQAERLYKAISGLKPVFEDLTARLLNKLLNRNIDLIKYTPEQYYLKMMAEYGSDFNCIPLKDIASYLGITPQALSRIRKRIF</sequence>
<evidence type="ECO:0000313" key="5">
    <source>
        <dbReference type="Proteomes" id="UP000251670"/>
    </source>
</evidence>
<dbReference type="SUPFAM" id="SSF51206">
    <property type="entry name" value="cAMP-binding domain-like"/>
    <property type="match status" value="1"/>
</dbReference>
<dbReference type="STRING" id="445960.SAMN05421542_2344"/>
<organism evidence="3 5">
    <name type="scientific">Chryseobacterium jejuense</name>
    <dbReference type="NCBI Taxonomy" id="445960"/>
    <lineage>
        <taxon>Bacteria</taxon>
        <taxon>Pseudomonadati</taxon>
        <taxon>Bacteroidota</taxon>
        <taxon>Flavobacteriia</taxon>
        <taxon>Flavobacteriales</taxon>
        <taxon>Weeksellaceae</taxon>
        <taxon>Chryseobacterium group</taxon>
        <taxon>Chryseobacterium</taxon>
    </lineage>
</organism>
<dbReference type="Gene3D" id="2.60.120.10">
    <property type="entry name" value="Jelly Rolls"/>
    <property type="match status" value="1"/>
</dbReference>
<reference evidence="3 5" key="2">
    <citation type="submission" date="2018-06" db="EMBL/GenBank/DDBJ databases">
        <authorList>
            <consortium name="Pathogen Informatics"/>
            <person name="Doyle S."/>
        </authorList>
    </citation>
    <scope>NUCLEOTIDE SEQUENCE [LARGE SCALE GENOMIC DNA]</scope>
    <source>
        <strain evidence="3 5">NCTC13492</strain>
    </source>
</reference>
<dbReference type="Proteomes" id="UP000251670">
    <property type="component" value="Unassembled WGS sequence"/>
</dbReference>
<proteinExistence type="predicted"/>
<dbReference type="EMBL" id="FNEG01000003">
    <property type="protein sequence ID" value="SDI94706.1"/>
    <property type="molecule type" value="Genomic_DNA"/>
</dbReference>
<dbReference type="Proteomes" id="UP000199426">
    <property type="component" value="Unassembled WGS sequence"/>
</dbReference>
<dbReference type="AlphaFoldDB" id="A0A2X2VF43"/>
<feature type="domain" description="Cyclic nucleotide-binding" evidence="1">
    <location>
        <begin position="34"/>
        <end position="127"/>
    </location>
</feature>
<evidence type="ECO:0000313" key="2">
    <source>
        <dbReference type="EMBL" id="SDI94706.1"/>
    </source>
</evidence>
<dbReference type="PROSITE" id="PS50042">
    <property type="entry name" value="CNMP_BINDING_3"/>
    <property type="match status" value="1"/>
</dbReference>
<dbReference type="InterPro" id="IPR014710">
    <property type="entry name" value="RmlC-like_jellyroll"/>
</dbReference>
<name>A0A2X2VF43_CHRJE</name>
<reference evidence="2 4" key="1">
    <citation type="submission" date="2016-10" db="EMBL/GenBank/DDBJ databases">
        <authorList>
            <person name="Varghese N."/>
            <person name="Submissions S."/>
        </authorList>
    </citation>
    <scope>NUCLEOTIDE SEQUENCE [LARGE SCALE GENOMIC DNA]</scope>
    <source>
        <strain evidence="2 4">DSM 19299</strain>
    </source>
</reference>
<dbReference type="EMBL" id="UAWB01000002">
    <property type="protein sequence ID" value="SQB27198.1"/>
    <property type="molecule type" value="Genomic_DNA"/>
</dbReference>
<evidence type="ECO:0000313" key="4">
    <source>
        <dbReference type="Proteomes" id="UP000199426"/>
    </source>
</evidence>
<accession>A0A2X2VF43</accession>
<dbReference type="CDD" id="cd00038">
    <property type="entry name" value="CAP_ED"/>
    <property type="match status" value="1"/>
</dbReference>
<evidence type="ECO:0000259" key="1">
    <source>
        <dbReference type="PROSITE" id="PS50042"/>
    </source>
</evidence>
<evidence type="ECO:0000313" key="3">
    <source>
        <dbReference type="EMBL" id="SQB27198.1"/>
    </source>
</evidence>
<keyword evidence="4" id="KW-1185">Reference proteome</keyword>
<gene>
    <name evidence="3" type="ORF">NCTC13492_00878</name>
    <name evidence="2" type="ORF">SAMN05421542_2344</name>
</gene>
<dbReference type="InterPro" id="IPR000595">
    <property type="entry name" value="cNMP-bd_dom"/>
</dbReference>
<protein>
    <submittedName>
        <fullName evidence="3">Cyclic nucleotide-binding domain</fullName>
    </submittedName>
    <submittedName>
        <fullName evidence="2">cAMP-binding domain of CRP or a regulatory subunit of cAMP-dependent protein kinases</fullName>
    </submittedName>
</protein>